<organism evidence="2 3">
    <name type="scientific">Kineococcus halophytocola</name>
    <dbReference type="NCBI Taxonomy" id="3234027"/>
    <lineage>
        <taxon>Bacteria</taxon>
        <taxon>Bacillati</taxon>
        <taxon>Actinomycetota</taxon>
        <taxon>Actinomycetes</taxon>
        <taxon>Kineosporiales</taxon>
        <taxon>Kineosporiaceae</taxon>
        <taxon>Kineococcus</taxon>
    </lineage>
</organism>
<gene>
    <name evidence="2" type="ORF">AB2L27_17160</name>
</gene>
<proteinExistence type="predicted"/>
<evidence type="ECO:0000256" key="1">
    <source>
        <dbReference type="SAM" id="Phobius"/>
    </source>
</evidence>
<name>A0ABV4H7W5_9ACTN</name>
<comment type="caution">
    <text evidence="2">The sequence shown here is derived from an EMBL/GenBank/DDBJ whole genome shotgun (WGS) entry which is preliminary data.</text>
</comment>
<feature type="transmembrane region" description="Helical" evidence="1">
    <location>
        <begin position="41"/>
        <end position="65"/>
    </location>
</feature>
<keyword evidence="3" id="KW-1185">Reference proteome</keyword>
<dbReference type="Proteomes" id="UP001565927">
    <property type="component" value="Unassembled WGS sequence"/>
</dbReference>
<reference evidence="2 3" key="1">
    <citation type="submission" date="2024-07" db="EMBL/GenBank/DDBJ databases">
        <authorList>
            <person name="Thanompreechachai J."/>
            <person name="Duangmal K."/>
        </authorList>
    </citation>
    <scope>NUCLEOTIDE SEQUENCE [LARGE SCALE GENOMIC DNA]</scope>
    <source>
        <strain evidence="2 3">LSe6-4</strain>
    </source>
</reference>
<dbReference type="EMBL" id="JBGFTU010000022">
    <property type="protein sequence ID" value="MEZ0166491.1"/>
    <property type="molecule type" value="Genomic_DNA"/>
</dbReference>
<evidence type="ECO:0000313" key="3">
    <source>
        <dbReference type="Proteomes" id="UP001565927"/>
    </source>
</evidence>
<dbReference type="RefSeq" id="WP_370442706.1">
    <property type="nucleotide sequence ID" value="NZ_JBGFTU010000022.1"/>
</dbReference>
<keyword evidence="1" id="KW-0472">Membrane</keyword>
<accession>A0ABV4H7W5</accession>
<keyword evidence="1" id="KW-1133">Transmembrane helix</keyword>
<keyword evidence="1" id="KW-0812">Transmembrane</keyword>
<evidence type="ECO:0000313" key="2">
    <source>
        <dbReference type="EMBL" id="MEZ0166491.1"/>
    </source>
</evidence>
<protein>
    <recommendedName>
        <fullName evidence="4">DUF2631 domain-containing protein</fullName>
    </recommendedName>
</protein>
<evidence type="ECO:0008006" key="4">
    <source>
        <dbReference type="Google" id="ProtNLM"/>
    </source>
</evidence>
<sequence>MSEPDRDVERTNRRVRPWILGLWMVVVVGYGGFTLTRNSGWSIVFSLLMVVGGLIVIVVVIRELLKHRRGHR</sequence>
<feature type="transmembrane region" description="Helical" evidence="1">
    <location>
        <begin position="18"/>
        <end position="35"/>
    </location>
</feature>